<dbReference type="Proteomes" id="UP000822862">
    <property type="component" value="Chromosome"/>
</dbReference>
<sequence>MFSIEKSLSQQIRNCLQKTNNLFTQLYLKNIWETTVNNETLFKKPLAFICYFKKRKQLLKKSKKTNKIFLFSIKMIICAAHERWPLSVNPDYIYKSLLMSGKQLSKEEFYEVLREKEENYQREAALFLKALKTHFFYLVPQRERNNPQLRKVFFDAVLYFLQDPKMQEVAIKRSTRKSKTSWLSAHKMKDIKEIFYEESEINSFEDAA</sequence>
<protein>
    <submittedName>
        <fullName evidence="1">Uncharacterized protein</fullName>
    </submittedName>
</protein>
<keyword evidence="2" id="KW-1185">Reference proteome</keyword>
<dbReference type="RefSeq" id="WP_194845281.1">
    <property type="nucleotide sequence ID" value="NZ_CP075585.1"/>
</dbReference>
<name>A0ABX8Z3Y1_9BACT</name>
<reference evidence="1 2" key="1">
    <citation type="submission" date="2021-05" db="EMBL/GenBank/DDBJ databases">
        <title>Ecology and evolution of chlamydial symbionts of arthropods.</title>
        <authorList>
            <person name="Halter T."/>
            <person name="Sixt B.S."/>
            <person name="Toenshoff E.R."/>
            <person name="Koestlbacher S."/>
            <person name="Schulz F."/>
            <person name="Kostanjsek R."/>
            <person name="Collingro A."/>
            <person name="Hendrickx F."/>
            <person name="Horn M."/>
        </authorList>
    </citation>
    <scope>NUCLEOTIDE SEQUENCE [LARGE SCALE GENOMIC DNA]</scope>
    <source>
        <strain evidence="1 2">15C</strain>
    </source>
</reference>
<accession>A0ABX8Z3Y1</accession>
<evidence type="ECO:0000313" key="1">
    <source>
        <dbReference type="EMBL" id="QZA59237.1"/>
    </source>
</evidence>
<dbReference type="EMBL" id="CP075585">
    <property type="protein sequence ID" value="QZA59237.1"/>
    <property type="molecule type" value="Genomic_DNA"/>
</dbReference>
<organism evidence="1 2">
    <name type="scientific">Candidatus Rhabdochlamydia porcellionis</name>
    <dbReference type="NCBI Taxonomy" id="225148"/>
    <lineage>
        <taxon>Bacteria</taxon>
        <taxon>Pseudomonadati</taxon>
        <taxon>Chlamydiota</taxon>
        <taxon>Chlamydiia</taxon>
        <taxon>Parachlamydiales</taxon>
        <taxon>Candidatus Rhabdochlamydiaceae</taxon>
        <taxon>Candidatus Rhabdochlamydia</taxon>
    </lineage>
</organism>
<evidence type="ECO:0000313" key="2">
    <source>
        <dbReference type="Proteomes" id="UP000822862"/>
    </source>
</evidence>
<gene>
    <name evidence="1" type="ORF">RHAB15C_0001122</name>
</gene>
<proteinExistence type="predicted"/>